<dbReference type="InterPro" id="IPR006225">
    <property type="entry name" value="PsdUridine_synth_RluC/D"/>
</dbReference>
<evidence type="ECO:0000313" key="6">
    <source>
        <dbReference type="EMBL" id="MBB5888507.1"/>
    </source>
</evidence>
<name>A0A841C874_9LACT</name>
<dbReference type="NCBIfam" id="TIGR00005">
    <property type="entry name" value="rluA_subfam"/>
    <property type="match status" value="1"/>
</dbReference>
<feature type="active site" evidence="3">
    <location>
        <position position="127"/>
    </location>
</feature>
<dbReference type="InterPro" id="IPR020103">
    <property type="entry name" value="PsdUridine_synth_cat_dom_sf"/>
</dbReference>
<dbReference type="GO" id="GO:0140098">
    <property type="term" value="F:catalytic activity, acting on RNA"/>
    <property type="evidence" value="ECO:0007669"/>
    <property type="project" value="UniProtKB-ARBA"/>
</dbReference>
<gene>
    <name evidence="6" type="ORF">HNQ37_001408</name>
</gene>
<dbReference type="EMBL" id="JACHHV010000027">
    <property type="protein sequence ID" value="MBB5888507.1"/>
    <property type="molecule type" value="Genomic_DNA"/>
</dbReference>
<dbReference type="GO" id="GO:0009982">
    <property type="term" value="F:pseudouridine synthase activity"/>
    <property type="evidence" value="ECO:0007669"/>
    <property type="project" value="InterPro"/>
</dbReference>
<comment type="caution">
    <text evidence="6">The sequence shown here is derived from an EMBL/GenBank/DDBJ whole genome shotgun (WGS) entry which is preliminary data.</text>
</comment>
<proteinExistence type="inferred from homology"/>
<comment type="catalytic activity">
    <reaction evidence="1 4">
        <text>a uridine in RNA = a pseudouridine in RNA</text>
        <dbReference type="Rhea" id="RHEA:48348"/>
        <dbReference type="Rhea" id="RHEA-COMP:12068"/>
        <dbReference type="Rhea" id="RHEA-COMP:12069"/>
        <dbReference type="ChEBI" id="CHEBI:65314"/>
        <dbReference type="ChEBI" id="CHEBI:65315"/>
    </reaction>
</comment>
<dbReference type="GO" id="GO:0003723">
    <property type="term" value="F:RNA binding"/>
    <property type="evidence" value="ECO:0007669"/>
    <property type="project" value="InterPro"/>
</dbReference>
<dbReference type="Pfam" id="PF00849">
    <property type="entry name" value="PseudoU_synth_2"/>
    <property type="match status" value="1"/>
</dbReference>
<dbReference type="InterPro" id="IPR050188">
    <property type="entry name" value="RluA_PseudoU_synthase"/>
</dbReference>
<dbReference type="PANTHER" id="PTHR21600">
    <property type="entry name" value="MITOCHONDRIAL RNA PSEUDOURIDINE SYNTHASE"/>
    <property type="match status" value="1"/>
</dbReference>
<organism evidence="6 7">
    <name type="scientific">Lactovum miscens</name>
    <dbReference type="NCBI Taxonomy" id="190387"/>
    <lineage>
        <taxon>Bacteria</taxon>
        <taxon>Bacillati</taxon>
        <taxon>Bacillota</taxon>
        <taxon>Bacilli</taxon>
        <taxon>Lactobacillales</taxon>
        <taxon>Streptococcaceae</taxon>
        <taxon>Lactovum</taxon>
    </lineage>
</organism>
<comment type="function">
    <text evidence="4">Responsible for synthesis of pseudouridine from uracil.</text>
</comment>
<protein>
    <recommendedName>
        <fullName evidence="4">Pseudouridine synthase</fullName>
        <ecNumber evidence="4">5.4.99.-</ecNumber>
    </recommendedName>
</protein>
<dbReference type="EC" id="5.4.99.-" evidence="4"/>
<sequence length="289" mass="33101">MNSIEIKVTELFNGLTVEELLKAWLIPKAERHLIRMEKRLSLNGIIPNSQSLVNSDNTIIINFKEKSKFLPEGNPDLCQVLYEDENLIIVNKPDNMKTHGNFEGEIALQNHVASYCKKAVYVVHRLDFETSGTVLFAKNQFVLPILSSLLEKRKIHREYEALVTGHFPQNQFTINKNIGKDRHDSKKRIVSKTGQTAITQVEVLKKFTQLSLVKCNLETGRTHQIRVHLSSLGHPILGDNLYGGQPNRRMMLHARRMIITLPFSFKKIEVISNSPSFDQALYRSKIVME</sequence>
<comment type="similarity">
    <text evidence="2 4">Belongs to the pseudouridine synthase RluA family.</text>
</comment>
<dbReference type="GO" id="GO:0000455">
    <property type="term" value="P:enzyme-directed rRNA pseudouridine synthesis"/>
    <property type="evidence" value="ECO:0007669"/>
    <property type="project" value="TreeGrafter"/>
</dbReference>
<dbReference type="CDD" id="cd02869">
    <property type="entry name" value="PseudoU_synth_RluA_like"/>
    <property type="match status" value="1"/>
</dbReference>
<dbReference type="RefSeq" id="WP_183540625.1">
    <property type="nucleotide sequence ID" value="NZ_JACHHV010000027.1"/>
</dbReference>
<evidence type="ECO:0000259" key="5">
    <source>
        <dbReference type="Pfam" id="PF00849"/>
    </source>
</evidence>
<evidence type="ECO:0000256" key="1">
    <source>
        <dbReference type="ARBA" id="ARBA00000073"/>
    </source>
</evidence>
<dbReference type="SUPFAM" id="SSF55120">
    <property type="entry name" value="Pseudouridine synthase"/>
    <property type="match status" value="1"/>
</dbReference>
<dbReference type="AlphaFoldDB" id="A0A841C874"/>
<evidence type="ECO:0000256" key="3">
    <source>
        <dbReference type="PIRSR" id="PIRSR606225-1"/>
    </source>
</evidence>
<keyword evidence="4 6" id="KW-0413">Isomerase</keyword>
<reference evidence="6 7" key="1">
    <citation type="submission" date="2020-08" db="EMBL/GenBank/DDBJ databases">
        <title>Genomic Encyclopedia of Type Strains, Phase IV (KMG-IV): sequencing the most valuable type-strain genomes for metagenomic binning, comparative biology and taxonomic classification.</title>
        <authorList>
            <person name="Goeker M."/>
        </authorList>
    </citation>
    <scope>NUCLEOTIDE SEQUENCE [LARGE SCALE GENOMIC DNA]</scope>
    <source>
        <strain evidence="6 7">DSM 14925</strain>
    </source>
</reference>
<keyword evidence="7" id="KW-1185">Reference proteome</keyword>
<evidence type="ECO:0000256" key="2">
    <source>
        <dbReference type="ARBA" id="ARBA00010876"/>
    </source>
</evidence>
<dbReference type="InterPro" id="IPR006145">
    <property type="entry name" value="PsdUridine_synth_RsuA/RluA"/>
</dbReference>
<dbReference type="PANTHER" id="PTHR21600:SF44">
    <property type="entry name" value="RIBOSOMAL LARGE SUBUNIT PSEUDOURIDINE SYNTHASE D"/>
    <property type="match status" value="1"/>
</dbReference>
<dbReference type="Gene3D" id="3.30.2350.10">
    <property type="entry name" value="Pseudouridine synthase"/>
    <property type="match status" value="1"/>
</dbReference>
<dbReference type="Proteomes" id="UP000562464">
    <property type="component" value="Unassembled WGS sequence"/>
</dbReference>
<evidence type="ECO:0000313" key="7">
    <source>
        <dbReference type="Proteomes" id="UP000562464"/>
    </source>
</evidence>
<feature type="domain" description="Pseudouridine synthase RsuA/RluA-like" evidence="5">
    <location>
        <begin position="86"/>
        <end position="231"/>
    </location>
</feature>
<evidence type="ECO:0000256" key="4">
    <source>
        <dbReference type="RuleBase" id="RU362028"/>
    </source>
</evidence>
<accession>A0A841C874</accession>